<dbReference type="Proteomes" id="UP000029614">
    <property type="component" value="Unassembled WGS sequence"/>
</dbReference>
<dbReference type="RefSeq" id="WP_008449094.1">
    <property type="nucleotide sequence ID" value="NZ_JRNU01000066.1"/>
</dbReference>
<accession>A0A096AVQ6</accession>
<dbReference type="AlphaFoldDB" id="A0A096AVQ6"/>
<evidence type="ECO:0000313" key="2">
    <source>
        <dbReference type="EMBL" id="KGF50840.1"/>
    </source>
</evidence>
<sequence length="163" mass="19207">MRQIKMYTKRSKEFDEVLSKIPSKNIRYGLLAVFFVVLCTLISSFFIKYSETLEGQVYIKKSPQKDVNTIAIREEDYYKIHNNQSIIIQLNAFPYSQFGYIYGKISFKKNCIYHKGIYYIPISIEIPYAIKSKMVYSEYNGVGIVTIEKTSVVNHIISRYYQR</sequence>
<keyword evidence="3" id="KW-1185">Reference proteome</keyword>
<gene>
    <name evidence="2" type="ORF">HMPREF9302_09480</name>
</gene>
<keyword evidence="1" id="KW-0472">Membrane</keyword>
<evidence type="ECO:0008006" key="4">
    <source>
        <dbReference type="Google" id="ProtNLM"/>
    </source>
</evidence>
<protein>
    <recommendedName>
        <fullName evidence="4">HlyD family secretion protein</fullName>
    </recommendedName>
</protein>
<evidence type="ECO:0000256" key="1">
    <source>
        <dbReference type="SAM" id="Phobius"/>
    </source>
</evidence>
<dbReference type="EMBL" id="JRNU01000066">
    <property type="protein sequence ID" value="KGF50840.1"/>
    <property type="molecule type" value="Genomic_DNA"/>
</dbReference>
<reference evidence="2 3" key="1">
    <citation type="submission" date="2014-07" db="EMBL/GenBank/DDBJ databases">
        <authorList>
            <person name="McCorrison J."/>
            <person name="Sanka R."/>
            <person name="Torralba M."/>
            <person name="Gillis M."/>
            <person name="Haft D.H."/>
            <person name="Methe B."/>
            <person name="Sutton G."/>
            <person name="Nelson K.E."/>
        </authorList>
    </citation>
    <scope>NUCLEOTIDE SEQUENCE [LARGE SCALE GENOMIC DNA]</scope>
    <source>
        <strain evidence="2 3">DNF00058</strain>
    </source>
</reference>
<comment type="caution">
    <text evidence="2">The sequence shown here is derived from an EMBL/GenBank/DDBJ whole genome shotgun (WGS) entry which is preliminary data.</text>
</comment>
<name>A0A096AVQ6_9BACT</name>
<keyword evidence="1" id="KW-0812">Transmembrane</keyword>
<dbReference type="OrthoDB" id="7057889at2"/>
<proteinExistence type="predicted"/>
<evidence type="ECO:0000313" key="3">
    <source>
        <dbReference type="Proteomes" id="UP000029614"/>
    </source>
</evidence>
<organism evidence="2 3">
    <name type="scientific">Prevotella amnii DNF00058</name>
    <dbReference type="NCBI Taxonomy" id="1401066"/>
    <lineage>
        <taxon>Bacteria</taxon>
        <taxon>Pseudomonadati</taxon>
        <taxon>Bacteroidota</taxon>
        <taxon>Bacteroidia</taxon>
        <taxon>Bacteroidales</taxon>
        <taxon>Prevotellaceae</taxon>
        <taxon>Prevotella</taxon>
    </lineage>
</organism>
<feature type="transmembrane region" description="Helical" evidence="1">
    <location>
        <begin position="28"/>
        <end position="47"/>
    </location>
</feature>
<keyword evidence="1" id="KW-1133">Transmembrane helix</keyword>